<evidence type="ECO:0000256" key="1">
    <source>
        <dbReference type="ARBA" id="ARBA00004123"/>
    </source>
</evidence>
<feature type="DNA-binding region" description="Homeobox" evidence="8">
    <location>
        <begin position="213"/>
        <end position="272"/>
    </location>
</feature>
<dbReference type="Pfam" id="PF00046">
    <property type="entry name" value="Homeodomain"/>
    <property type="match status" value="1"/>
</dbReference>
<feature type="region of interest" description="Disordered" evidence="10">
    <location>
        <begin position="76"/>
        <end position="212"/>
    </location>
</feature>
<organism evidence="12 13">
    <name type="scientific">Musa balbisiana</name>
    <name type="common">Banana</name>
    <dbReference type="NCBI Taxonomy" id="52838"/>
    <lineage>
        <taxon>Eukaryota</taxon>
        <taxon>Viridiplantae</taxon>
        <taxon>Streptophyta</taxon>
        <taxon>Embryophyta</taxon>
        <taxon>Tracheophyta</taxon>
        <taxon>Spermatophyta</taxon>
        <taxon>Magnoliopsida</taxon>
        <taxon>Liliopsida</taxon>
        <taxon>Zingiberales</taxon>
        <taxon>Musaceae</taxon>
        <taxon>Musa</taxon>
    </lineage>
</organism>
<keyword evidence="3" id="KW-0805">Transcription regulation</keyword>
<dbReference type="SMART" id="SM00340">
    <property type="entry name" value="HALZ"/>
    <property type="match status" value="1"/>
</dbReference>
<dbReference type="AlphaFoldDB" id="A0A4S8K5Y3"/>
<dbReference type="InterPro" id="IPR017970">
    <property type="entry name" value="Homeobox_CS"/>
</dbReference>
<dbReference type="STRING" id="52838.A0A4S8K5Y3"/>
<evidence type="ECO:0000256" key="4">
    <source>
        <dbReference type="ARBA" id="ARBA00023125"/>
    </source>
</evidence>
<feature type="compositionally biased region" description="Low complexity" evidence="10">
    <location>
        <begin position="195"/>
        <end position="204"/>
    </location>
</feature>
<feature type="region of interest" description="Disordered" evidence="10">
    <location>
        <begin position="328"/>
        <end position="379"/>
    </location>
</feature>
<feature type="compositionally biased region" description="Basic and acidic residues" evidence="10">
    <location>
        <begin position="135"/>
        <end position="150"/>
    </location>
</feature>
<keyword evidence="5 8" id="KW-0371">Homeobox</keyword>
<evidence type="ECO:0000256" key="10">
    <source>
        <dbReference type="SAM" id="MobiDB-lite"/>
    </source>
</evidence>
<feature type="compositionally biased region" description="Acidic residues" evidence="10">
    <location>
        <begin position="91"/>
        <end position="100"/>
    </location>
</feature>
<comment type="similarity">
    <text evidence="2">Belongs to the HD-ZIP homeobox family. Class II subfamily.</text>
</comment>
<keyword evidence="6" id="KW-0804">Transcription</keyword>
<evidence type="ECO:0000256" key="7">
    <source>
        <dbReference type="ARBA" id="ARBA00023242"/>
    </source>
</evidence>
<evidence type="ECO:0000256" key="6">
    <source>
        <dbReference type="ARBA" id="ARBA00023163"/>
    </source>
</evidence>
<dbReference type="PANTHER" id="PTHR45714:SF39">
    <property type="entry name" value="HOMEOBOX-LEUCINE ZIPPER PROTEIN HAT14"/>
    <property type="match status" value="1"/>
</dbReference>
<dbReference type="SUPFAM" id="SSF46689">
    <property type="entry name" value="Homeodomain-like"/>
    <property type="match status" value="1"/>
</dbReference>
<dbReference type="EMBL" id="PYDT01000002">
    <property type="protein sequence ID" value="THU70258.1"/>
    <property type="molecule type" value="Genomic_DNA"/>
</dbReference>
<evidence type="ECO:0000259" key="11">
    <source>
        <dbReference type="PROSITE" id="PS50071"/>
    </source>
</evidence>
<dbReference type="GO" id="GO:0005634">
    <property type="term" value="C:nucleus"/>
    <property type="evidence" value="ECO:0007669"/>
    <property type="project" value="UniProtKB-SubCell"/>
</dbReference>
<feature type="compositionally biased region" description="Gly residues" evidence="10">
    <location>
        <begin position="185"/>
        <end position="194"/>
    </location>
</feature>
<evidence type="ECO:0000256" key="8">
    <source>
        <dbReference type="PROSITE-ProRule" id="PRU00108"/>
    </source>
</evidence>
<dbReference type="CDD" id="cd00086">
    <property type="entry name" value="homeodomain"/>
    <property type="match status" value="1"/>
</dbReference>
<comment type="caution">
    <text evidence="12">The sequence shown here is derived from an EMBL/GenBank/DDBJ whole genome shotgun (WGS) entry which is preliminary data.</text>
</comment>
<dbReference type="InterPro" id="IPR001356">
    <property type="entry name" value="HD"/>
</dbReference>
<dbReference type="GO" id="GO:0000981">
    <property type="term" value="F:DNA-binding transcription factor activity, RNA polymerase II-specific"/>
    <property type="evidence" value="ECO:0007669"/>
    <property type="project" value="InterPro"/>
</dbReference>
<gene>
    <name evidence="12" type="ORF">C4D60_Mb08t23130</name>
</gene>
<evidence type="ECO:0000256" key="5">
    <source>
        <dbReference type="ARBA" id="ARBA00023155"/>
    </source>
</evidence>
<dbReference type="PROSITE" id="PS00027">
    <property type="entry name" value="HOMEOBOX_1"/>
    <property type="match status" value="1"/>
</dbReference>
<sequence length="379" mass="41481">MTVVTCRSNLDWPPRSIRSPQPSARSFLGSLLSLYCVWRSEMELGLRMGEAPARRPLRAAKAAPLKGLSGLDLVLGIGRSEEGEDEKGREEEVETEEKEEGEEKGSGEPTPQLNLEALLPAPPQRSSHPLLRRRWATETRNSEASRRGLDVNRSPSAVERASSSSSPNSTVSCPQMDFSAQRGGVQKGGGGGVGAAAVGRASSRVSDEEENGLVRKKLRLSKEQSDSLEERFKEHSTLNPKQKLALAEQLNLRPRQVEVWFQNRRARTKLKQTEVHCEYLNRCCQTLMEENRRLQKEVAELRALKTSCHDFSMHLPATTLSMCPSCERVAPTPTSNSASAAAASDHQPNSFSALIPKPRPSSLAVQPAPAASRQSSPAS</sequence>
<evidence type="ECO:0000256" key="3">
    <source>
        <dbReference type="ARBA" id="ARBA00023015"/>
    </source>
</evidence>
<feature type="compositionally biased region" description="Low complexity" evidence="10">
    <location>
        <begin position="366"/>
        <end position="379"/>
    </location>
</feature>
<evidence type="ECO:0000256" key="9">
    <source>
        <dbReference type="RuleBase" id="RU000682"/>
    </source>
</evidence>
<dbReference type="InterPro" id="IPR009057">
    <property type="entry name" value="Homeodomain-like_sf"/>
</dbReference>
<evidence type="ECO:0000313" key="13">
    <source>
        <dbReference type="Proteomes" id="UP000317650"/>
    </source>
</evidence>
<dbReference type="Pfam" id="PF02183">
    <property type="entry name" value="HALZ"/>
    <property type="match status" value="1"/>
</dbReference>
<dbReference type="InterPro" id="IPR003106">
    <property type="entry name" value="Leu_zip_homeo"/>
</dbReference>
<name>A0A4S8K5Y3_MUSBA</name>
<dbReference type="Gene3D" id="1.10.10.60">
    <property type="entry name" value="Homeodomain-like"/>
    <property type="match status" value="1"/>
</dbReference>
<keyword evidence="13" id="KW-1185">Reference proteome</keyword>
<dbReference type="GO" id="GO:0043565">
    <property type="term" value="F:sequence-specific DNA binding"/>
    <property type="evidence" value="ECO:0007669"/>
    <property type="project" value="InterPro"/>
</dbReference>
<comment type="subcellular location">
    <subcellularLocation>
        <location evidence="1 8 9">Nucleus</location>
    </subcellularLocation>
</comment>
<reference evidence="12 13" key="1">
    <citation type="journal article" date="2019" name="Nat. Plants">
        <title>Genome sequencing of Musa balbisiana reveals subgenome evolution and function divergence in polyploid bananas.</title>
        <authorList>
            <person name="Yao X."/>
        </authorList>
    </citation>
    <scope>NUCLEOTIDE SEQUENCE [LARGE SCALE GENOMIC DNA]</scope>
    <source>
        <strain evidence="13">cv. DH-PKW</strain>
        <tissue evidence="12">Leaves</tissue>
    </source>
</reference>
<dbReference type="InterPro" id="IPR050762">
    <property type="entry name" value="HD-ZIP_Homeobox_LZ_Class_II"/>
</dbReference>
<feature type="domain" description="Homeobox" evidence="11">
    <location>
        <begin position="211"/>
        <end position="271"/>
    </location>
</feature>
<protein>
    <recommendedName>
        <fullName evidence="11">Homeobox domain-containing protein</fullName>
    </recommendedName>
</protein>
<dbReference type="SMART" id="SM00389">
    <property type="entry name" value="HOX"/>
    <property type="match status" value="1"/>
</dbReference>
<evidence type="ECO:0000256" key="2">
    <source>
        <dbReference type="ARBA" id="ARBA00006074"/>
    </source>
</evidence>
<dbReference type="Proteomes" id="UP000317650">
    <property type="component" value="Chromosome 8"/>
</dbReference>
<accession>A0A4S8K5Y3</accession>
<proteinExistence type="inferred from homology"/>
<feature type="compositionally biased region" description="Low complexity" evidence="10">
    <location>
        <begin position="330"/>
        <end position="344"/>
    </location>
</feature>
<keyword evidence="4 8" id="KW-0238">DNA-binding</keyword>
<dbReference type="PROSITE" id="PS50071">
    <property type="entry name" value="HOMEOBOX_2"/>
    <property type="match status" value="1"/>
</dbReference>
<evidence type="ECO:0000313" key="12">
    <source>
        <dbReference type="EMBL" id="THU70258.1"/>
    </source>
</evidence>
<keyword evidence="7 8" id="KW-0539">Nucleus</keyword>
<feature type="compositionally biased region" description="Low complexity" evidence="10">
    <location>
        <begin position="153"/>
        <end position="172"/>
    </location>
</feature>
<dbReference type="PANTHER" id="PTHR45714">
    <property type="entry name" value="HOMEOBOX-LEUCINE ZIPPER PROTEIN HAT14"/>
    <property type="match status" value="1"/>
</dbReference>